<dbReference type="AlphaFoldDB" id="A0A964WSY6"/>
<proteinExistence type="inferred from homology"/>
<feature type="region of interest" description="Disordered" evidence="4">
    <location>
        <begin position="463"/>
        <end position="482"/>
    </location>
</feature>
<comment type="similarity">
    <text evidence="1">Belongs to the aldehyde dehydrogenase family.</text>
</comment>
<dbReference type="FunFam" id="3.40.309.10:FF:000010">
    <property type="entry name" value="Gamma-aminobutyraldehyde dehydrogenase"/>
    <property type="match status" value="1"/>
</dbReference>
<dbReference type="GO" id="GO:0004777">
    <property type="term" value="F:succinate-semialdehyde dehydrogenase (NAD+) activity"/>
    <property type="evidence" value="ECO:0007669"/>
    <property type="project" value="TreeGrafter"/>
</dbReference>
<dbReference type="FunFam" id="3.40.605.10:FF:000012">
    <property type="entry name" value="NAD-dependent succinate-semialdehyde dehydrogenase"/>
    <property type="match status" value="1"/>
</dbReference>
<evidence type="ECO:0000256" key="4">
    <source>
        <dbReference type="SAM" id="MobiDB-lite"/>
    </source>
</evidence>
<protein>
    <submittedName>
        <fullName evidence="6">NAD-dependent succinate-semialdehyde dehydrogenase</fullName>
    </submittedName>
</protein>
<gene>
    <name evidence="6" type="ORF">E4O86_06110</name>
</gene>
<evidence type="ECO:0000256" key="3">
    <source>
        <dbReference type="ARBA" id="ARBA00023002"/>
    </source>
</evidence>
<accession>A0A964WSY6</accession>
<dbReference type="GO" id="GO:0004030">
    <property type="term" value="F:aldehyde dehydrogenase [NAD(P)+] activity"/>
    <property type="evidence" value="ECO:0007669"/>
    <property type="project" value="InterPro"/>
</dbReference>
<keyword evidence="2" id="KW-0521">NADP</keyword>
<dbReference type="EMBL" id="SPKJ01000012">
    <property type="protein sequence ID" value="MYZ47285.1"/>
    <property type="molecule type" value="Genomic_DNA"/>
</dbReference>
<dbReference type="SUPFAM" id="SSF53720">
    <property type="entry name" value="ALDH-like"/>
    <property type="match status" value="1"/>
</dbReference>
<sequence length="482" mass="51551">MSNVSINPATGEEIFRFAFHSDVDVDAVIDVAQAAQLSWKTRGIGERTALLSRSGQVLRANAERYARLITLEMGKPRAEALAEIEKCAWNCDFYAQHAADFLADEPVETGAQASSVVFDPLGVVLSIMPWNFPFWQFFRFAAPALAAGNGIVLKHAKNVPQSALACVDVLRQAGMPGGLAGAIFVENKDVARIIADSRIAGLTLTGSTGAGAIVASQAGQALKRQVLELGGSDPFIVLADADVERAARVAVKARFLNAGQSCVNAKRFIIEEAVADRFTEAFCRSVAALRIGDPWAPETDVGPLARADLRDALHSQVVRSVAAGAKLRIGGEAVEGPGFFYRPTVLDGVTEAMPCFVEETFGPLAAISRAKDADDAVRLANSTEFGLGASLWTASAERARRIMHQLESGAVFVNAMVASDPRLPFGGIKRSGYGRELGRYGIREFTNIKSVWIEATDLLPAPTDRRKSDASCHIAPEHDQAA</sequence>
<dbReference type="Pfam" id="PF00171">
    <property type="entry name" value="Aldedh"/>
    <property type="match status" value="1"/>
</dbReference>
<dbReference type="InterPro" id="IPR047110">
    <property type="entry name" value="GABD/Sad-like"/>
</dbReference>
<dbReference type="Proteomes" id="UP000773614">
    <property type="component" value="Unassembled WGS sequence"/>
</dbReference>
<evidence type="ECO:0000256" key="2">
    <source>
        <dbReference type="ARBA" id="ARBA00022857"/>
    </source>
</evidence>
<dbReference type="PROSITE" id="PS00070">
    <property type="entry name" value="ALDEHYDE_DEHYDR_CYS"/>
    <property type="match status" value="1"/>
</dbReference>
<name>A0A964WSY6_9HYPH</name>
<dbReference type="OrthoDB" id="9812625at2"/>
<dbReference type="InterPro" id="IPR015590">
    <property type="entry name" value="Aldehyde_DH_dom"/>
</dbReference>
<evidence type="ECO:0000256" key="1">
    <source>
        <dbReference type="ARBA" id="ARBA00009986"/>
    </source>
</evidence>
<feature type="domain" description="Aldehyde dehydrogenase" evidence="5">
    <location>
        <begin position="5"/>
        <end position="451"/>
    </location>
</feature>
<evidence type="ECO:0000313" key="6">
    <source>
        <dbReference type="EMBL" id="MYZ47285.1"/>
    </source>
</evidence>
<dbReference type="Gene3D" id="3.40.605.10">
    <property type="entry name" value="Aldehyde Dehydrogenase, Chain A, domain 1"/>
    <property type="match status" value="1"/>
</dbReference>
<dbReference type="InterPro" id="IPR016160">
    <property type="entry name" value="Ald_DH_CS_CYS"/>
</dbReference>
<dbReference type="InterPro" id="IPR016163">
    <property type="entry name" value="Ald_DH_C"/>
</dbReference>
<dbReference type="Gene3D" id="3.40.309.10">
    <property type="entry name" value="Aldehyde Dehydrogenase, Chain A, domain 2"/>
    <property type="match status" value="1"/>
</dbReference>
<dbReference type="InterPro" id="IPR016162">
    <property type="entry name" value="Ald_DH_N"/>
</dbReference>
<dbReference type="InterPro" id="IPR044148">
    <property type="entry name" value="ALDH_GabD1-like"/>
</dbReference>
<dbReference type="CDD" id="cd07100">
    <property type="entry name" value="ALDH_SSADH1_GabD1"/>
    <property type="match status" value="1"/>
</dbReference>
<organism evidence="6 7">
    <name type="scientific">Propylenella binzhouense</name>
    <dbReference type="NCBI Taxonomy" id="2555902"/>
    <lineage>
        <taxon>Bacteria</taxon>
        <taxon>Pseudomonadati</taxon>
        <taxon>Pseudomonadota</taxon>
        <taxon>Alphaproteobacteria</taxon>
        <taxon>Hyphomicrobiales</taxon>
        <taxon>Propylenellaceae</taxon>
        <taxon>Propylenella</taxon>
    </lineage>
</organism>
<dbReference type="InterPro" id="IPR016161">
    <property type="entry name" value="Ald_DH/histidinol_DH"/>
</dbReference>
<dbReference type="PANTHER" id="PTHR43217">
    <property type="entry name" value="SUCCINATE SEMIALDEHYDE DEHYDROGENASE [NAD(P)+] SAD"/>
    <property type="match status" value="1"/>
</dbReference>
<evidence type="ECO:0000313" key="7">
    <source>
        <dbReference type="Proteomes" id="UP000773614"/>
    </source>
</evidence>
<dbReference type="RefSeq" id="WP_161139635.1">
    <property type="nucleotide sequence ID" value="NZ_SPKJ01000012.1"/>
</dbReference>
<evidence type="ECO:0000259" key="5">
    <source>
        <dbReference type="Pfam" id="PF00171"/>
    </source>
</evidence>
<comment type="caution">
    <text evidence="6">The sequence shown here is derived from an EMBL/GenBank/DDBJ whole genome shotgun (WGS) entry which is preliminary data.</text>
</comment>
<dbReference type="PANTHER" id="PTHR43217:SF1">
    <property type="entry name" value="SUCCINATE SEMIALDEHYDE DEHYDROGENASE [NAD(P)+] SAD"/>
    <property type="match status" value="1"/>
</dbReference>
<keyword evidence="7" id="KW-1185">Reference proteome</keyword>
<keyword evidence="3" id="KW-0560">Oxidoreductase</keyword>
<reference evidence="6" key="1">
    <citation type="submission" date="2019-03" db="EMBL/GenBank/DDBJ databases">
        <title>Afifella sp. nov., isolated from activated sludge.</title>
        <authorList>
            <person name="Li Q."/>
            <person name="Liu Y."/>
        </authorList>
    </citation>
    <scope>NUCLEOTIDE SEQUENCE</scope>
    <source>
        <strain evidence="6">L72</strain>
    </source>
</reference>